<protein>
    <submittedName>
        <fullName evidence="2">Uncharacterized protein</fullName>
    </submittedName>
</protein>
<evidence type="ECO:0000313" key="2">
    <source>
        <dbReference type="EMBL" id="SCQ24581.1"/>
    </source>
</evidence>
<feature type="transmembrane region" description="Helical" evidence="1">
    <location>
        <begin position="64"/>
        <end position="82"/>
    </location>
</feature>
<dbReference type="RefSeq" id="WP_074450284.1">
    <property type="nucleotide sequence ID" value="NZ_FMMM01000081.1"/>
</dbReference>
<evidence type="ECO:0000313" key="3">
    <source>
        <dbReference type="Proteomes" id="UP000182057"/>
    </source>
</evidence>
<feature type="transmembrane region" description="Helical" evidence="1">
    <location>
        <begin position="12"/>
        <end position="32"/>
    </location>
</feature>
<name>A0A1D3UX15_TANFO</name>
<keyword evidence="1" id="KW-0812">Transmembrane</keyword>
<dbReference type="EMBL" id="FMMM01000081">
    <property type="protein sequence ID" value="SCQ24581.1"/>
    <property type="molecule type" value="Genomic_DNA"/>
</dbReference>
<dbReference type="Proteomes" id="UP000182057">
    <property type="component" value="Unassembled WGS sequence"/>
</dbReference>
<dbReference type="AlphaFoldDB" id="A0A1D3UX15"/>
<organism evidence="2 3">
    <name type="scientific">Tannerella forsythia</name>
    <name type="common">Bacteroides forsythus</name>
    <dbReference type="NCBI Taxonomy" id="28112"/>
    <lineage>
        <taxon>Bacteria</taxon>
        <taxon>Pseudomonadati</taxon>
        <taxon>Bacteroidota</taxon>
        <taxon>Bacteroidia</taxon>
        <taxon>Bacteroidales</taxon>
        <taxon>Tannerellaceae</taxon>
        <taxon>Tannerella</taxon>
    </lineage>
</organism>
<evidence type="ECO:0000256" key="1">
    <source>
        <dbReference type="SAM" id="Phobius"/>
    </source>
</evidence>
<feature type="transmembrane region" description="Helical" evidence="1">
    <location>
        <begin position="125"/>
        <end position="142"/>
    </location>
</feature>
<feature type="transmembrane region" description="Helical" evidence="1">
    <location>
        <begin position="102"/>
        <end position="119"/>
    </location>
</feature>
<sequence length="155" mass="18343">MKNAYLFPNSYRRIGQILAIPSAFLCGYYLFFADGDLMPCRMFSVLSFELFSSVEWFKIVEADMIKQMSIVLFTISLLLIAFSREKEEDEYIEYLRSRSMRWAMLTSGVVTIVVTLLVYNIAYLYFVFINLYLILILFILKYRIDLHRLRKTGDD</sequence>
<dbReference type="OrthoDB" id="894278at2"/>
<accession>A0A1D3UX15</accession>
<keyword evidence="1" id="KW-0472">Membrane</keyword>
<proteinExistence type="predicted"/>
<keyword evidence="1" id="KW-1133">Transmembrane helix</keyword>
<reference evidence="2 3" key="1">
    <citation type="submission" date="2016-09" db="EMBL/GenBank/DDBJ databases">
        <authorList>
            <person name="Capua I."/>
            <person name="De Benedictis P."/>
            <person name="Joannis T."/>
            <person name="Lombin L.H."/>
            <person name="Cattoli G."/>
        </authorList>
    </citation>
    <scope>NUCLEOTIDE SEQUENCE [LARGE SCALE GENOMIC DNA]</scope>
    <source>
        <strain evidence="2 3">UB20</strain>
    </source>
</reference>
<gene>
    <name evidence="2" type="ORF">TFUB20_02570</name>
</gene>